<feature type="transmembrane region" description="Helical" evidence="1">
    <location>
        <begin position="6"/>
        <end position="27"/>
    </location>
</feature>
<accession>A0A1G8T328</accession>
<dbReference type="Proteomes" id="UP000199093">
    <property type="component" value="Unassembled WGS sequence"/>
</dbReference>
<proteinExistence type="predicted"/>
<feature type="transmembrane region" description="Helical" evidence="1">
    <location>
        <begin position="39"/>
        <end position="64"/>
    </location>
</feature>
<name>A0A1G8T328_9RHOB</name>
<evidence type="ECO:0000256" key="1">
    <source>
        <dbReference type="SAM" id="Phobius"/>
    </source>
</evidence>
<keyword evidence="1" id="KW-1133">Transmembrane helix</keyword>
<evidence type="ECO:0000313" key="3">
    <source>
        <dbReference type="Proteomes" id="UP000199093"/>
    </source>
</evidence>
<sequence length="146" mass="16646">MTDLNVITSLPTVAILALVLRGLAPFWTRHAGKEELCHFARGLGWIIGVFLLRIFYWGAARGVVLQIDPALWRAWSGLVSGSDWINGLFNIGLCIGAWHVLLAFHAMIPEPDRRKWSVLASPFYPQGWCFARLVRRYLGNWRTRKD</sequence>
<keyword evidence="1" id="KW-0472">Membrane</keyword>
<dbReference type="OrthoDB" id="7876060at2"/>
<gene>
    <name evidence="2" type="ORF">SAMN04487993_102774</name>
</gene>
<keyword evidence="3" id="KW-1185">Reference proteome</keyword>
<dbReference type="AlphaFoldDB" id="A0A1G8T328"/>
<dbReference type="EMBL" id="FNEJ01000027">
    <property type="protein sequence ID" value="SDJ35958.1"/>
    <property type="molecule type" value="Genomic_DNA"/>
</dbReference>
<reference evidence="3" key="1">
    <citation type="submission" date="2016-10" db="EMBL/GenBank/DDBJ databases">
        <authorList>
            <person name="Varghese N."/>
            <person name="Submissions S."/>
        </authorList>
    </citation>
    <scope>NUCLEOTIDE SEQUENCE [LARGE SCALE GENOMIC DNA]</scope>
    <source>
        <strain evidence="3">DSM 26424</strain>
    </source>
</reference>
<dbReference type="RefSeq" id="WP_089851300.1">
    <property type="nucleotide sequence ID" value="NZ_FNEJ01000027.1"/>
</dbReference>
<feature type="transmembrane region" description="Helical" evidence="1">
    <location>
        <begin position="84"/>
        <end position="108"/>
    </location>
</feature>
<organism evidence="2 3">
    <name type="scientific">Salipiger marinus</name>
    <dbReference type="NCBI Taxonomy" id="555512"/>
    <lineage>
        <taxon>Bacteria</taxon>
        <taxon>Pseudomonadati</taxon>
        <taxon>Pseudomonadota</taxon>
        <taxon>Alphaproteobacteria</taxon>
        <taxon>Rhodobacterales</taxon>
        <taxon>Roseobacteraceae</taxon>
        <taxon>Salipiger</taxon>
    </lineage>
</organism>
<keyword evidence="1" id="KW-0812">Transmembrane</keyword>
<dbReference type="STRING" id="555512.SAMN04487993_102774"/>
<protein>
    <submittedName>
        <fullName evidence="2">Uncharacterized protein</fullName>
    </submittedName>
</protein>
<evidence type="ECO:0000313" key="2">
    <source>
        <dbReference type="EMBL" id="SDJ35958.1"/>
    </source>
</evidence>